<dbReference type="GO" id="GO:0006508">
    <property type="term" value="P:proteolysis"/>
    <property type="evidence" value="ECO:0007669"/>
    <property type="project" value="UniProtKB-KW"/>
</dbReference>
<dbReference type="PROSITE" id="PS51892">
    <property type="entry name" value="SUBTILASE"/>
    <property type="match status" value="1"/>
</dbReference>
<evidence type="ECO:0000256" key="1">
    <source>
        <dbReference type="ARBA" id="ARBA00011073"/>
    </source>
</evidence>
<keyword evidence="3 5" id="KW-0378">Hydrolase</keyword>
<evidence type="ECO:0000256" key="2">
    <source>
        <dbReference type="ARBA" id="ARBA00022670"/>
    </source>
</evidence>
<dbReference type="InterPro" id="IPR008979">
    <property type="entry name" value="Galactose-bd-like_sf"/>
</dbReference>
<dbReference type="InterPro" id="IPR036852">
    <property type="entry name" value="Peptidase_S8/S53_dom_sf"/>
</dbReference>
<feature type="active site" description="Charge relay system" evidence="5">
    <location>
        <position position="427"/>
    </location>
</feature>
<dbReference type="GO" id="GO:0004252">
    <property type="term" value="F:serine-type endopeptidase activity"/>
    <property type="evidence" value="ECO:0007669"/>
    <property type="project" value="UniProtKB-UniRule"/>
</dbReference>
<comment type="similarity">
    <text evidence="1 5">Belongs to the peptidase S8 family.</text>
</comment>
<feature type="active site" description="Charge relay system" evidence="5">
    <location>
        <position position="649"/>
    </location>
</feature>
<dbReference type="Pfam" id="PF00082">
    <property type="entry name" value="Peptidase_S8"/>
    <property type="match status" value="1"/>
</dbReference>
<dbReference type="PROSITE" id="PS00138">
    <property type="entry name" value="SUBTILASE_SER"/>
    <property type="match status" value="1"/>
</dbReference>
<evidence type="ECO:0000313" key="9">
    <source>
        <dbReference type="Proteomes" id="UP000275910"/>
    </source>
</evidence>
<evidence type="ECO:0000313" key="8">
    <source>
        <dbReference type="EMBL" id="ROU06581.1"/>
    </source>
</evidence>
<evidence type="ECO:0000256" key="3">
    <source>
        <dbReference type="ARBA" id="ARBA00022801"/>
    </source>
</evidence>
<dbReference type="PANTHER" id="PTHR43399">
    <property type="entry name" value="SUBTILISIN-RELATED"/>
    <property type="match status" value="1"/>
</dbReference>
<proteinExistence type="inferred from homology"/>
<evidence type="ECO:0000259" key="7">
    <source>
        <dbReference type="Pfam" id="PF00082"/>
    </source>
</evidence>
<feature type="region of interest" description="Disordered" evidence="6">
    <location>
        <begin position="1"/>
        <end position="21"/>
    </location>
</feature>
<keyword evidence="4 5" id="KW-0720">Serine protease</keyword>
<evidence type="ECO:0000256" key="4">
    <source>
        <dbReference type="ARBA" id="ARBA00022825"/>
    </source>
</evidence>
<accession>A0A3N2RGM2</accession>
<comment type="caution">
    <text evidence="8">The sequence shown here is derived from an EMBL/GenBank/DDBJ whole genome shotgun (WGS) entry which is preliminary data.</text>
</comment>
<dbReference type="SUPFAM" id="SSF52743">
    <property type="entry name" value="Subtilisin-like"/>
    <property type="match status" value="1"/>
</dbReference>
<dbReference type="AlphaFoldDB" id="A0A3N2RGM2"/>
<dbReference type="SUPFAM" id="SSF49785">
    <property type="entry name" value="Galactose-binding domain-like"/>
    <property type="match status" value="1"/>
</dbReference>
<feature type="active site" description="Charge relay system" evidence="5">
    <location>
        <position position="457"/>
    </location>
</feature>
<sequence length="865" mass="90504">MEARPTAGRSARRHENQSQRGNQRQLLFAHFVGVQAARKMRAQYESEVSWRHIVARAERSAASAARDAARACPHVRADRAAAIAPIAAIANRALRSGALFRSSVIARNSRICAAFVWAWTRPHAGAQCLCSVPRRRRQGRCCPVHSASVHTHDRFPSNAVRRDGDGRTFSGENRMNRRITITALAVSLALASPLAAAQAQADYRLDLGGMRFDPLKQQPVQAASVWGRARADGEDWRLVQFKGPVRQAWLDELRSKGLEPVQYLHPYTYIVWGKRDALGRAAGLNEVRWSGDFLPAYKVLPQLRQAAAAKSAGALDVRVISRRGSAGVAATLGKIGAADAGQGAQVVDRALQSQTVRVAADQIALLAQAPGVYSVQSVPTDGGLRGEISSQINAGNVNAGNLAVPGYLSYLSGAGVNGTGVIMANVDGGIHQTHPDLAARMTACTGTTCGGSASSAHGTHTAAIMAGDGASNVRASASTGSFLRGLGVAPGAKLVEQVYSPFFTQPGGMLLLMTQSVRNNATISGNSWGPAGSPRGYDGDTRQVDVGVRDADPNAPGDQPLNYVLSFMNGNGGTQSQGSPDEAKNTFTVGSTKGQSSATVQIAAINDLSSNTAHGPALDGRRIPGIVAPGCSIDSANSATGHGLMCGTSMASPQVAGASALFTQYYRNKFAGATPSPALTRAAFTAVAQNLVGKLDADGGTLATAPDAKQGWGRMLIDPVIKPAQAVQYIDQTHIFNNSGETWTRSYRPADASKPVRIMLVWTDAPGHGLGGTAPAWNNNLDLRVSSGASTFLGNVFNASGWSATGGAADARNNNEGVFLQAAQHGGGAFTIEVRATDINSNGLPNSGDDTDQDFALVCYNCVAS</sequence>
<dbReference type="PRINTS" id="PR00723">
    <property type="entry name" value="SUBTILISIN"/>
</dbReference>
<dbReference type="InterPro" id="IPR051048">
    <property type="entry name" value="Peptidase_S8/S53_subtilisin"/>
</dbReference>
<keyword evidence="2 5" id="KW-0645">Protease</keyword>
<protein>
    <recommendedName>
        <fullName evidence="7">Peptidase S8/S53 domain-containing protein</fullName>
    </recommendedName>
</protein>
<dbReference type="InterPro" id="IPR023828">
    <property type="entry name" value="Peptidase_S8_Ser-AS"/>
</dbReference>
<dbReference type="InterPro" id="IPR015500">
    <property type="entry name" value="Peptidase_S8_subtilisin-rel"/>
</dbReference>
<evidence type="ECO:0000256" key="6">
    <source>
        <dbReference type="SAM" id="MobiDB-lite"/>
    </source>
</evidence>
<feature type="domain" description="Peptidase S8/S53" evidence="7">
    <location>
        <begin position="418"/>
        <end position="713"/>
    </location>
</feature>
<organism evidence="8 9">
    <name type="scientific">Lysobacter enzymogenes</name>
    <dbReference type="NCBI Taxonomy" id="69"/>
    <lineage>
        <taxon>Bacteria</taxon>
        <taxon>Pseudomonadati</taxon>
        <taxon>Pseudomonadota</taxon>
        <taxon>Gammaproteobacteria</taxon>
        <taxon>Lysobacterales</taxon>
        <taxon>Lysobacteraceae</taxon>
        <taxon>Lysobacter</taxon>
    </lineage>
</organism>
<dbReference type="PANTHER" id="PTHR43399:SF4">
    <property type="entry name" value="CELL WALL-ASSOCIATED PROTEASE"/>
    <property type="match status" value="1"/>
</dbReference>
<dbReference type="Proteomes" id="UP000275910">
    <property type="component" value="Unassembled WGS sequence"/>
</dbReference>
<dbReference type="Gene3D" id="2.60.120.380">
    <property type="match status" value="1"/>
</dbReference>
<evidence type="ECO:0000256" key="5">
    <source>
        <dbReference type="PROSITE-ProRule" id="PRU01240"/>
    </source>
</evidence>
<gene>
    <name evidence="8" type="ORF">D9T17_12835</name>
</gene>
<name>A0A3N2RGM2_LYSEN</name>
<dbReference type="InterPro" id="IPR000209">
    <property type="entry name" value="Peptidase_S8/S53_dom"/>
</dbReference>
<dbReference type="EMBL" id="RCTY01000032">
    <property type="protein sequence ID" value="ROU06581.1"/>
    <property type="molecule type" value="Genomic_DNA"/>
</dbReference>
<dbReference type="Gene3D" id="3.40.50.200">
    <property type="entry name" value="Peptidase S8/S53 domain"/>
    <property type="match status" value="1"/>
</dbReference>
<reference evidence="8 9" key="1">
    <citation type="submission" date="2018-10" db="EMBL/GenBank/DDBJ databases">
        <title>The genome of Lysobacter enzymogenes OH11.</title>
        <authorList>
            <person name="Liu F."/>
            <person name="Zhao Y."/>
            <person name="Qian G."/>
            <person name="Chen Y."/>
            <person name="Xu H."/>
        </authorList>
    </citation>
    <scope>NUCLEOTIDE SEQUENCE [LARGE SCALE GENOMIC DNA]</scope>
    <source>
        <strain evidence="8 9">OH11</strain>
    </source>
</reference>